<dbReference type="NCBIfam" id="TIGR02532">
    <property type="entry name" value="IV_pilin_GFxxxE"/>
    <property type="match status" value="1"/>
</dbReference>
<dbReference type="InterPro" id="IPR011453">
    <property type="entry name" value="DUF1559"/>
</dbReference>
<dbReference type="PANTHER" id="PTHR30093">
    <property type="entry name" value="GENERAL SECRETION PATHWAY PROTEIN G"/>
    <property type="match status" value="1"/>
</dbReference>
<proteinExistence type="predicted"/>
<sequence>MNEVERMPRRHMGFTLVELLVVIAIIGVLVGLLLPAVQAAREAARRMQCSNNFKQLGLGMHNYHSAFQTFASTWDGSTPNGYRINLNAVGILPFIEQQALWDQMSNPSRQGTTDFAPFGQNPGTDSPSYLPWMTQVATYRCPSDPAVLNGAGQLNYANCYGDTVRGAGRSPEPGDRAHHTGVTGHHRGLFAREKATRFRDILDGTANTVAMGEMCVQDFARGTNSYVYHLNGSEWWPPRPSECKTGDHINPDSPSQYATGGIWQRGRRWADGHWHSTAIMTVLSPNAPSCLRSTDANDGLASVTSYHQGGAHVLMGDGAVRFITDSIDTGDLTQTPIANGGAFTAPGTKSPYGLWGALGTIRGAETASLP</sequence>
<dbReference type="InterPro" id="IPR012902">
    <property type="entry name" value="N_methyl_site"/>
</dbReference>
<dbReference type="InterPro" id="IPR027558">
    <property type="entry name" value="Pre_pil_HX9DG_C"/>
</dbReference>
<dbReference type="Gene3D" id="3.30.700.10">
    <property type="entry name" value="Glycoprotein, Type 4 Pilin"/>
    <property type="match status" value="1"/>
</dbReference>
<reference evidence="2 3" key="1">
    <citation type="submission" date="2019-02" db="EMBL/GenBank/DDBJ databases">
        <title>Deep-cultivation of Planctomycetes and their phenomic and genomic characterization uncovers novel biology.</title>
        <authorList>
            <person name="Wiegand S."/>
            <person name="Jogler M."/>
            <person name="Boedeker C."/>
            <person name="Pinto D."/>
            <person name="Vollmers J."/>
            <person name="Rivas-Marin E."/>
            <person name="Kohn T."/>
            <person name="Peeters S.H."/>
            <person name="Heuer A."/>
            <person name="Rast P."/>
            <person name="Oberbeckmann S."/>
            <person name="Bunk B."/>
            <person name="Jeske O."/>
            <person name="Meyerdierks A."/>
            <person name="Storesund J.E."/>
            <person name="Kallscheuer N."/>
            <person name="Luecker S."/>
            <person name="Lage O.M."/>
            <person name="Pohl T."/>
            <person name="Merkel B.J."/>
            <person name="Hornburger P."/>
            <person name="Mueller R.-W."/>
            <person name="Bruemmer F."/>
            <person name="Labrenz M."/>
            <person name="Spormann A.M."/>
            <person name="Op Den Camp H."/>
            <person name="Overmann J."/>
            <person name="Amann R."/>
            <person name="Jetten M.S.M."/>
            <person name="Mascher T."/>
            <person name="Medema M.H."/>
            <person name="Devos D.P."/>
            <person name="Kaster A.-K."/>
            <person name="Ovreas L."/>
            <person name="Rohde M."/>
            <person name="Galperin M.Y."/>
            <person name="Jogler C."/>
        </authorList>
    </citation>
    <scope>NUCLEOTIDE SEQUENCE [LARGE SCALE GENOMIC DNA]</scope>
    <source>
        <strain evidence="2 3">CA85</strain>
    </source>
</reference>
<feature type="domain" description="DUF1559" evidence="1">
    <location>
        <begin position="38"/>
        <end position="329"/>
    </location>
</feature>
<dbReference type="RefSeq" id="WP_246113055.1">
    <property type="nucleotide sequence ID" value="NZ_SJPK01000018.1"/>
</dbReference>
<comment type="caution">
    <text evidence="2">The sequence shown here is derived from an EMBL/GenBank/DDBJ whole genome shotgun (WGS) entry which is preliminary data.</text>
</comment>
<evidence type="ECO:0000313" key="2">
    <source>
        <dbReference type="EMBL" id="TWT56021.1"/>
    </source>
</evidence>
<dbReference type="Pfam" id="PF07963">
    <property type="entry name" value="N_methyl"/>
    <property type="match status" value="1"/>
</dbReference>
<organism evidence="2 3">
    <name type="scientific">Allorhodopirellula solitaria</name>
    <dbReference type="NCBI Taxonomy" id="2527987"/>
    <lineage>
        <taxon>Bacteria</taxon>
        <taxon>Pseudomonadati</taxon>
        <taxon>Planctomycetota</taxon>
        <taxon>Planctomycetia</taxon>
        <taxon>Pirellulales</taxon>
        <taxon>Pirellulaceae</taxon>
        <taxon>Allorhodopirellula</taxon>
    </lineage>
</organism>
<gene>
    <name evidence="2" type="ORF">CA85_46120</name>
</gene>
<dbReference type="NCBIfam" id="TIGR04294">
    <property type="entry name" value="pre_pil_HX9DG"/>
    <property type="match status" value="1"/>
</dbReference>
<dbReference type="PANTHER" id="PTHR30093:SF2">
    <property type="entry name" value="TYPE II SECRETION SYSTEM PROTEIN H"/>
    <property type="match status" value="1"/>
</dbReference>
<dbReference type="EMBL" id="SJPK01000018">
    <property type="protein sequence ID" value="TWT56021.1"/>
    <property type="molecule type" value="Genomic_DNA"/>
</dbReference>
<dbReference type="InterPro" id="IPR045584">
    <property type="entry name" value="Pilin-like"/>
</dbReference>
<evidence type="ECO:0000313" key="3">
    <source>
        <dbReference type="Proteomes" id="UP000318053"/>
    </source>
</evidence>
<evidence type="ECO:0000259" key="1">
    <source>
        <dbReference type="Pfam" id="PF07596"/>
    </source>
</evidence>
<dbReference type="AlphaFoldDB" id="A0A5C5X149"/>
<dbReference type="Proteomes" id="UP000318053">
    <property type="component" value="Unassembled WGS sequence"/>
</dbReference>
<keyword evidence="3" id="KW-1185">Reference proteome</keyword>
<dbReference type="Pfam" id="PF07596">
    <property type="entry name" value="SBP_bac_10"/>
    <property type="match status" value="1"/>
</dbReference>
<accession>A0A5C5X149</accession>
<protein>
    <recommendedName>
        <fullName evidence="1">DUF1559 domain-containing protein</fullName>
    </recommendedName>
</protein>
<dbReference type="SUPFAM" id="SSF54523">
    <property type="entry name" value="Pili subunits"/>
    <property type="match status" value="1"/>
</dbReference>
<name>A0A5C5X149_9BACT</name>